<feature type="transmembrane region" description="Helical" evidence="1">
    <location>
        <begin position="56"/>
        <end position="78"/>
    </location>
</feature>
<reference evidence="3 4" key="1">
    <citation type="journal article" date="2019" name="Int. J. Syst. Evol. Microbiol.">
        <title>The Global Catalogue of Microorganisms (GCM) 10K type strain sequencing project: providing services to taxonomists for standard genome sequencing and annotation.</title>
        <authorList>
            <consortium name="The Broad Institute Genomics Platform"/>
            <consortium name="The Broad Institute Genome Sequencing Center for Infectious Disease"/>
            <person name="Wu L."/>
            <person name="Ma J."/>
        </authorList>
    </citation>
    <scope>NUCLEOTIDE SEQUENCE [LARGE SCALE GENOMIC DNA]</scope>
    <source>
        <strain evidence="3 4">PSR21</strain>
    </source>
</reference>
<feature type="transmembrane region" description="Helical" evidence="1">
    <location>
        <begin position="16"/>
        <end position="35"/>
    </location>
</feature>
<evidence type="ECO:0000313" key="3">
    <source>
        <dbReference type="EMBL" id="MFC7318775.1"/>
    </source>
</evidence>
<dbReference type="InterPro" id="IPR020846">
    <property type="entry name" value="MFS_dom"/>
</dbReference>
<dbReference type="AlphaFoldDB" id="A0ABD6AE35"/>
<dbReference type="Proteomes" id="UP001596547">
    <property type="component" value="Unassembled WGS sequence"/>
</dbReference>
<feature type="transmembrane region" description="Helical" evidence="1">
    <location>
        <begin position="84"/>
        <end position="105"/>
    </location>
</feature>
<evidence type="ECO:0000259" key="2">
    <source>
        <dbReference type="PROSITE" id="PS50850"/>
    </source>
</evidence>
<keyword evidence="1" id="KW-1133">Transmembrane helix</keyword>
<gene>
    <name evidence="3" type="ORF">ACFQPE_18520</name>
</gene>
<keyword evidence="1" id="KW-0812">Transmembrane</keyword>
<dbReference type="GeneID" id="79317037"/>
<protein>
    <recommendedName>
        <fullName evidence="2">Major facilitator superfamily (MFS) profile domain-containing protein</fullName>
    </recommendedName>
</protein>
<evidence type="ECO:0000256" key="1">
    <source>
        <dbReference type="SAM" id="Phobius"/>
    </source>
</evidence>
<dbReference type="Gene3D" id="1.20.1250.20">
    <property type="entry name" value="MFS general substrate transporter like domains"/>
    <property type="match status" value="1"/>
</dbReference>
<proteinExistence type="predicted"/>
<name>A0ABD6AE35_9EURY</name>
<dbReference type="RefSeq" id="WP_276306389.1">
    <property type="nucleotide sequence ID" value="NZ_CP119993.1"/>
</dbReference>
<sequence length="125" mass="12650">MAISATVSFSLGFLDWPSLPVLVVLLTVYGLALTADSAPTSATITEVVDEASMGTALSLQSLVGFGGTVVSPVVFGLAVDTSGYGVALATLGVAAGLGLLSVAALHRSERQKLSRLRSIGENLSQ</sequence>
<feature type="domain" description="Major facilitator superfamily (MFS) profile" evidence="2">
    <location>
        <begin position="1"/>
        <end position="110"/>
    </location>
</feature>
<organism evidence="3 4">
    <name type="scientific">Halomarina halobia</name>
    <dbReference type="NCBI Taxonomy" id="3033386"/>
    <lineage>
        <taxon>Archaea</taxon>
        <taxon>Methanobacteriati</taxon>
        <taxon>Methanobacteriota</taxon>
        <taxon>Stenosarchaea group</taxon>
        <taxon>Halobacteria</taxon>
        <taxon>Halobacteriales</taxon>
        <taxon>Natronomonadaceae</taxon>
        <taxon>Halomarina</taxon>
    </lineage>
</organism>
<dbReference type="SUPFAM" id="SSF103473">
    <property type="entry name" value="MFS general substrate transporter"/>
    <property type="match status" value="1"/>
</dbReference>
<dbReference type="EMBL" id="JBHTBF010000003">
    <property type="protein sequence ID" value="MFC7318775.1"/>
    <property type="molecule type" value="Genomic_DNA"/>
</dbReference>
<accession>A0ABD6AE35</accession>
<evidence type="ECO:0000313" key="4">
    <source>
        <dbReference type="Proteomes" id="UP001596547"/>
    </source>
</evidence>
<keyword evidence="4" id="KW-1185">Reference proteome</keyword>
<dbReference type="PROSITE" id="PS50850">
    <property type="entry name" value="MFS"/>
    <property type="match status" value="1"/>
</dbReference>
<comment type="caution">
    <text evidence="3">The sequence shown here is derived from an EMBL/GenBank/DDBJ whole genome shotgun (WGS) entry which is preliminary data.</text>
</comment>
<keyword evidence="1" id="KW-0472">Membrane</keyword>
<dbReference type="InterPro" id="IPR036259">
    <property type="entry name" value="MFS_trans_sf"/>
</dbReference>